<dbReference type="OrthoDB" id="1673113at2759"/>
<dbReference type="Proteomes" id="UP000594638">
    <property type="component" value="Unassembled WGS sequence"/>
</dbReference>
<proteinExistence type="predicted"/>
<dbReference type="PANTHER" id="PTHR35307">
    <property type="entry name" value="PROTEIN, PUTATIVE-RELATED"/>
    <property type="match status" value="1"/>
</dbReference>
<evidence type="ECO:0000313" key="2">
    <source>
        <dbReference type="Proteomes" id="UP000594638"/>
    </source>
</evidence>
<evidence type="ECO:0000313" key="1">
    <source>
        <dbReference type="EMBL" id="CAA3028474.1"/>
    </source>
</evidence>
<dbReference type="AlphaFoldDB" id="A0A8S0VAL1"/>
<reference evidence="1 2" key="1">
    <citation type="submission" date="2019-12" db="EMBL/GenBank/DDBJ databases">
        <authorList>
            <person name="Alioto T."/>
            <person name="Alioto T."/>
            <person name="Gomez Garrido J."/>
        </authorList>
    </citation>
    <scope>NUCLEOTIDE SEQUENCE [LARGE SCALE GENOMIC DNA]</scope>
</reference>
<dbReference type="PANTHER" id="PTHR35307:SF3">
    <property type="entry name" value="DUF4220 DOMAIN-CONTAINING PROTEIN"/>
    <property type="match status" value="1"/>
</dbReference>
<dbReference type="EMBL" id="CACTIH010009254">
    <property type="protein sequence ID" value="CAA3028474.1"/>
    <property type="molecule type" value="Genomic_DNA"/>
</dbReference>
<gene>
    <name evidence="1" type="ORF">OLEA9_A088040</name>
</gene>
<dbReference type="Gramene" id="OE9A088040T1">
    <property type="protein sequence ID" value="OE9A088040C1"/>
    <property type="gene ID" value="OE9A088040"/>
</dbReference>
<protein>
    <submittedName>
        <fullName evidence="1">Uncharacterized protein LOC111402214</fullName>
    </submittedName>
</protein>
<accession>A0A8S0VAL1</accession>
<organism evidence="1 2">
    <name type="scientific">Olea europaea subsp. europaea</name>
    <dbReference type="NCBI Taxonomy" id="158383"/>
    <lineage>
        <taxon>Eukaryota</taxon>
        <taxon>Viridiplantae</taxon>
        <taxon>Streptophyta</taxon>
        <taxon>Embryophyta</taxon>
        <taxon>Tracheophyta</taxon>
        <taxon>Spermatophyta</taxon>
        <taxon>Magnoliopsida</taxon>
        <taxon>eudicotyledons</taxon>
        <taxon>Gunneridae</taxon>
        <taxon>Pentapetalae</taxon>
        <taxon>asterids</taxon>
        <taxon>lamiids</taxon>
        <taxon>Lamiales</taxon>
        <taxon>Oleaceae</taxon>
        <taxon>Oleeae</taxon>
        <taxon>Olea</taxon>
    </lineage>
</organism>
<comment type="caution">
    <text evidence="1">The sequence shown here is derived from an EMBL/GenBank/DDBJ whole genome shotgun (WGS) entry which is preliminary data.</text>
</comment>
<sequence length="137" mass="15935">MEFHRDVNDFLMENPLNWPVKIIAANSMYRISKTILLSLGNYQTDDPRLFDHLSLMIADILAASFTNLPHVITTKCHNNSSEEREKSIRQAAILLGETEEILEILQQREIPSFDPDKAAYVEEWRTFMQQDRENLLA</sequence>
<name>A0A8S0VAL1_OLEEU</name>
<keyword evidence="2" id="KW-1185">Reference proteome</keyword>